<dbReference type="Gene3D" id="2.60.120.560">
    <property type="entry name" value="Exo-inulinase, domain 1"/>
    <property type="match status" value="1"/>
</dbReference>
<dbReference type="GO" id="GO:0004553">
    <property type="term" value="F:hydrolase activity, hydrolyzing O-glycosyl compounds"/>
    <property type="evidence" value="ECO:0007669"/>
    <property type="project" value="InterPro"/>
</dbReference>
<dbReference type="PROSITE" id="PS00609">
    <property type="entry name" value="GLYCOSYL_HYDROL_F32"/>
    <property type="match status" value="1"/>
</dbReference>
<evidence type="ECO:0000313" key="9">
    <source>
        <dbReference type="Proteomes" id="UP000825935"/>
    </source>
</evidence>
<sequence>MAFPLNEEIDTHSLLWDSDTASATYSPLISFKIKALLLALSIFISLACISLLKYALLGFPEAMQFSFSKEVPRNQINLDGIASKSISENSAMRAKTFALSQSLKEDGGAFKKFETNYRTTWNKSYIELVRKHKSSFDRACYSNRKICLKRIRKTAEASHIKTARSMNLPIFEYSNSPWNMSALDSLRTAFHFQPESNWMNDPNAPLYHNGLYHLFFQYNPNNAFWGLISWGHAISSDLVHWLYVELAMQPDQWYDSQGVWTGSATFLEDGTLAVLYTGFTNESVQVQNLAFPADPYDPLLRKWNKYVGNPVLLPPTEVQPTDFRDPTTAWLGADGLWRMCIGSKLEGNGIAILYSTSDFINWKIDNHYLHEVEGTGMWECLDFYPVLKNGSPIGISTSRYGAHVKHVLKASMDDSKLDFYVIGTYDHQSHTFTPDDRSVDLGRGHRYDYGKFYASKSFYDDKGERRILWGWINESDSMQNDIRKGWASVQALPRQVWFDADTESNLIQWPVEEVLDLRRSKYSLENMVLQGGTVVEVTGSSGSQWDIEVTFENPISIGNAEHNISDINQLSFCGEGNASGKGLYGPFGLLVLASEGLEEQTAIYFFFTKSNGTWTTLVCSDQSRSSLAINVDKTSYGSVVPVLKKEKLLSLRVIVDHSIVETFVQGGRVCITSRVYPTLALDNAARLFVFNNGTMPIALKSLDAWKVSKVDMHAYATVQ</sequence>
<keyword evidence="5" id="KW-0472">Membrane</keyword>
<dbReference type="SMART" id="SM00640">
    <property type="entry name" value="Glyco_32"/>
    <property type="match status" value="1"/>
</dbReference>
<keyword evidence="3 4" id="KW-0326">Glycosidase</keyword>
<proteinExistence type="inferred from homology"/>
<dbReference type="SUPFAM" id="SSF75005">
    <property type="entry name" value="Arabinanase/levansucrase/invertase"/>
    <property type="match status" value="1"/>
</dbReference>
<feature type="domain" description="Glycosyl hydrolase family 32 N-terminal" evidence="6">
    <location>
        <begin position="191"/>
        <end position="510"/>
    </location>
</feature>
<dbReference type="InterPro" id="IPR001362">
    <property type="entry name" value="Glyco_hydro_32"/>
</dbReference>
<dbReference type="InterPro" id="IPR018053">
    <property type="entry name" value="Glyco_hydro_32_AS"/>
</dbReference>
<gene>
    <name evidence="8" type="ORF">KP509_11G075800</name>
</gene>
<evidence type="ECO:0000256" key="5">
    <source>
        <dbReference type="SAM" id="Phobius"/>
    </source>
</evidence>
<evidence type="ECO:0000256" key="4">
    <source>
        <dbReference type="RuleBase" id="RU362110"/>
    </source>
</evidence>
<feature type="domain" description="Glycosyl hydrolase family 32 C-terminal" evidence="7">
    <location>
        <begin position="515"/>
        <end position="705"/>
    </location>
</feature>
<dbReference type="AlphaFoldDB" id="A0A8T2TTZ3"/>
<dbReference type="OrthoDB" id="202537at2759"/>
<comment type="caution">
    <text evidence="8">The sequence shown here is derived from an EMBL/GenBank/DDBJ whole genome shotgun (WGS) entry which is preliminary data.</text>
</comment>
<comment type="similarity">
    <text evidence="1 4">Belongs to the glycosyl hydrolase 32 family.</text>
</comment>
<feature type="transmembrane region" description="Helical" evidence="5">
    <location>
        <begin position="35"/>
        <end position="56"/>
    </location>
</feature>
<dbReference type="Pfam" id="PF00251">
    <property type="entry name" value="Glyco_hydro_32N"/>
    <property type="match status" value="1"/>
</dbReference>
<dbReference type="Pfam" id="PF08244">
    <property type="entry name" value="Glyco_hydro_32C"/>
    <property type="match status" value="1"/>
</dbReference>
<keyword evidence="5" id="KW-0812">Transmembrane</keyword>
<protein>
    <recommendedName>
        <fullName evidence="10">Beta-fructofuranosidase</fullName>
    </recommendedName>
</protein>
<evidence type="ECO:0000256" key="2">
    <source>
        <dbReference type="ARBA" id="ARBA00022801"/>
    </source>
</evidence>
<keyword evidence="2 4" id="KW-0378">Hydrolase</keyword>
<dbReference type="Proteomes" id="UP000825935">
    <property type="component" value="Chromosome 11"/>
</dbReference>
<dbReference type="GO" id="GO:0005975">
    <property type="term" value="P:carbohydrate metabolic process"/>
    <property type="evidence" value="ECO:0007669"/>
    <property type="project" value="InterPro"/>
</dbReference>
<evidence type="ECO:0000259" key="6">
    <source>
        <dbReference type="Pfam" id="PF00251"/>
    </source>
</evidence>
<evidence type="ECO:0000259" key="7">
    <source>
        <dbReference type="Pfam" id="PF08244"/>
    </source>
</evidence>
<evidence type="ECO:0008006" key="10">
    <source>
        <dbReference type="Google" id="ProtNLM"/>
    </source>
</evidence>
<dbReference type="InterPro" id="IPR023296">
    <property type="entry name" value="Glyco_hydro_beta-prop_sf"/>
</dbReference>
<dbReference type="InterPro" id="IPR013189">
    <property type="entry name" value="Glyco_hydro_32_C"/>
</dbReference>
<evidence type="ECO:0000256" key="3">
    <source>
        <dbReference type="ARBA" id="ARBA00023295"/>
    </source>
</evidence>
<dbReference type="OMA" id="TTFFCQD"/>
<dbReference type="EMBL" id="CM035416">
    <property type="protein sequence ID" value="KAH7425878.1"/>
    <property type="molecule type" value="Genomic_DNA"/>
</dbReference>
<dbReference type="InterPro" id="IPR013320">
    <property type="entry name" value="ConA-like_dom_sf"/>
</dbReference>
<accession>A0A8T2TTZ3</accession>
<dbReference type="InterPro" id="IPR050551">
    <property type="entry name" value="Fructan_Metab_Enzymes"/>
</dbReference>
<keyword evidence="5" id="KW-1133">Transmembrane helix</keyword>
<dbReference type="SUPFAM" id="SSF49899">
    <property type="entry name" value="Concanavalin A-like lectins/glucanases"/>
    <property type="match status" value="1"/>
</dbReference>
<evidence type="ECO:0000256" key="1">
    <source>
        <dbReference type="ARBA" id="ARBA00009902"/>
    </source>
</evidence>
<dbReference type="CDD" id="cd18624">
    <property type="entry name" value="GH32_Fruct1-like"/>
    <property type="match status" value="1"/>
</dbReference>
<dbReference type="InterPro" id="IPR013148">
    <property type="entry name" value="Glyco_hydro_32_N"/>
</dbReference>
<reference evidence="8" key="1">
    <citation type="submission" date="2021-08" db="EMBL/GenBank/DDBJ databases">
        <title>WGS assembly of Ceratopteris richardii.</title>
        <authorList>
            <person name="Marchant D.B."/>
            <person name="Chen G."/>
            <person name="Jenkins J."/>
            <person name="Shu S."/>
            <person name="Leebens-Mack J."/>
            <person name="Grimwood J."/>
            <person name="Schmutz J."/>
            <person name="Soltis P."/>
            <person name="Soltis D."/>
            <person name="Chen Z.-H."/>
        </authorList>
    </citation>
    <scope>NUCLEOTIDE SEQUENCE</scope>
    <source>
        <strain evidence="8">Whitten #5841</strain>
        <tissue evidence="8">Leaf</tissue>
    </source>
</reference>
<name>A0A8T2TTZ3_CERRI</name>
<evidence type="ECO:0000313" key="8">
    <source>
        <dbReference type="EMBL" id="KAH7425878.1"/>
    </source>
</evidence>
<keyword evidence="9" id="KW-1185">Reference proteome</keyword>
<organism evidence="8 9">
    <name type="scientific">Ceratopteris richardii</name>
    <name type="common">Triangle waterfern</name>
    <dbReference type="NCBI Taxonomy" id="49495"/>
    <lineage>
        <taxon>Eukaryota</taxon>
        <taxon>Viridiplantae</taxon>
        <taxon>Streptophyta</taxon>
        <taxon>Embryophyta</taxon>
        <taxon>Tracheophyta</taxon>
        <taxon>Polypodiopsida</taxon>
        <taxon>Polypodiidae</taxon>
        <taxon>Polypodiales</taxon>
        <taxon>Pteridineae</taxon>
        <taxon>Pteridaceae</taxon>
        <taxon>Parkerioideae</taxon>
        <taxon>Ceratopteris</taxon>
    </lineage>
</organism>
<dbReference type="PANTHER" id="PTHR31953">
    <property type="entry name" value="BETA-FRUCTOFURANOSIDASE, INSOLUBLE ISOENZYME CWINV1-RELATED"/>
    <property type="match status" value="1"/>
</dbReference>
<dbReference type="Gene3D" id="2.115.10.20">
    <property type="entry name" value="Glycosyl hydrolase domain, family 43"/>
    <property type="match status" value="1"/>
</dbReference>